<comment type="caution">
    <text evidence="9">The sequence shown here is derived from an EMBL/GenBank/DDBJ whole genome shotgun (WGS) entry which is preliminary data.</text>
</comment>
<feature type="transmembrane region" description="Helical" evidence="7">
    <location>
        <begin position="267"/>
        <end position="289"/>
    </location>
</feature>
<dbReference type="SUPFAM" id="SSF161098">
    <property type="entry name" value="MetI-like"/>
    <property type="match status" value="1"/>
</dbReference>
<keyword evidence="5 7" id="KW-1133">Transmembrane helix</keyword>
<dbReference type="InterPro" id="IPR050809">
    <property type="entry name" value="UgpAE/MalFG_permease"/>
</dbReference>
<dbReference type="AlphaFoldDB" id="A0A3D9JRJ3"/>
<gene>
    <name evidence="9" type="ORF">DFP98_111115</name>
</gene>
<keyword evidence="6 7" id="KW-0472">Membrane</keyword>
<evidence type="ECO:0000256" key="4">
    <source>
        <dbReference type="ARBA" id="ARBA00022692"/>
    </source>
</evidence>
<dbReference type="GO" id="GO:0005886">
    <property type="term" value="C:plasma membrane"/>
    <property type="evidence" value="ECO:0007669"/>
    <property type="project" value="UniProtKB-SubCell"/>
</dbReference>
<keyword evidence="3" id="KW-1003">Cell membrane</keyword>
<dbReference type="GO" id="GO:0055085">
    <property type="term" value="P:transmembrane transport"/>
    <property type="evidence" value="ECO:0007669"/>
    <property type="project" value="InterPro"/>
</dbReference>
<dbReference type="Pfam" id="PF00528">
    <property type="entry name" value="BPD_transp_1"/>
    <property type="match status" value="1"/>
</dbReference>
<evidence type="ECO:0000313" key="9">
    <source>
        <dbReference type="EMBL" id="RED76731.1"/>
    </source>
</evidence>
<evidence type="ECO:0000256" key="7">
    <source>
        <dbReference type="RuleBase" id="RU363032"/>
    </source>
</evidence>
<feature type="transmembrane region" description="Helical" evidence="7">
    <location>
        <begin position="12"/>
        <end position="31"/>
    </location>
</feature>
<dbReference type="InterPro" id="IPR035906">
    <property type="entry name" value="MetI-like_sf"/>
</dbReference>
<protein>
    <submittedName>
        <fullName evidence="9">Putative aldouronate transport system permease protein</fullName>
    </submittedName>
</protein>
<sequence>MRLETGRWKRNLALHAMLMPGAVFIFLFNYIPLAGIAMSFQKFIPSKGWFGSKWVGLDNFTYMLRLPDIGQVIYNTVLIAVLKILCGLIVPFLTALLLNEIRNGLIKRGVQTLIYLPHFLSWVILGGILMDILSMQDGIVNRFLGLFGIEPIFFLGSNAWFPYTLVLSDTWKEFGFATIVYLAALTAIDPTLHEAAYVDGAGRWRQTLHVTLPGMAPTIVLLAVLSLGNVLNAGFDQVFMLYSPQVYESGDIIDTLVYRVGIVETQYSIAAAVGLFKSVIGFVLIAMSYRLAYKYANYRIF</sequence>
<accession>A0A3D9JRJ3</accession>
<feature type="transmembrane region" description="Helical" evidence="7">
    <location>
        <begin position="72"/>
        <end position="98"/>
    </location>
</feature>
<evidence type="ECO:0000256" key="1">
    <source>
        <dbReference type="ARBA" id="ARBA00004651"/>
    </source>
</evidence>
<evidence type="ECO:0000256" key="6">
    <source>
        <dbReference type="ARBA" id="ARBA00023136"/>
    </source>
</evidence>
<dbReference type="CDD" id="cd06261">
    <property type="entry name" value="TM_PBP2"/>
    <property type="match status" value="1"/>
</dbReference>
<evidence type="ECO:0000256" key="5">
    <source>
        <dbReference type="ARBA" id="ARBA00022989"/>
    </source>
</evidence>
<keyword evidence="2 7" id="KW-0813">Transport</keyword>
<feature type="domain" description="ABC transmembrane type-1" evidence="8">
    <location>
        <begin position="73"/>
        <end position="288"/>
    </location>
</feature>
<dbReference type="Gene3D" id="1.10.3720.10">
    <property type="entry name" value="MetI-like"/>
    <property type="match status" value="1"/>
</dbReference>
<dbReference type="EMBL" id="QRDZ01000011">
    <property type="protein sequence ID" value="RED76731.1"/>
    <property type="molecule type" value="Genomic_DNA"/>
</dbReference>
<keyword evidence="10" id="KW-1185">Reference proteome</keyword>
<dbReference type="PROSITE" id="PS50928">
    <property type="entry name" value="ABC_TM1"/>
    <property type="match status" value="1"/>
</dbReference>
<reference evidence="9 10" key="1">
    <citation type="submission" date="2018-07" db="EMBL/GenBank/DDBJ databases">
        <title>Genomic Encyclopedia of Type Strains, Phase III (KMG-III): the genomes of soil and plant-associated and newly described type strains.</title>
        <authorList>
            <person name="Whitman W."/>
        </authorList>
    </citation>
    <scope>NUCLEOTIDE SEQUENCE [LARGE SCALE GENOMIC DNA]</scope>
    <source>
        <strain evidence="9 10">CECT 7287</strain>
    </source>
</reference>
<name>A0A3D9JRJ3_9BACL</name>
<dbReference type="PANTHER" id="PTHR43227:SF11">
    <property type="entry name" value="BLL4140 PROTEIN"/>
    <property type="match status" value="1"/>
</dbReference>
<evidence type="ECO:0000256" key="2">
    <source>
        <dbReference type="ARBA" id="ARBA00022448"/>
    </source>
</evidence>
<feature type="transmembrane region" description="Helical" evidence="7">
    <location>
        <begin position="110"/>
        <end position="133"/>
    </location>
</feature>
<dbReference type="OrthoDB" id="9785836at2"/>
<evidence type="ECO:0000259" key="8">
    <source>
        <dbReference type="PROSITE" id="PS50928"/>
    </source>
</evidence>
<organism evidence="9 10">
    <name type="scientific">Cohnella phaseoli</name>
    <dbReference type="NCBI Taxonomy" id="456490"/>
    <lineage>
        <taxon>Bacteria</taxon>
        <taxon>Bacillati</taxon>
        <taxon>Bacillota</taxon>
        <taxon>Bacilli</taxon>
        <taxon>Bacillales</taxon>
        <taxon>Paenibacillaceae</taxon>
        <taxon>Cohnella</taxon>
    </lineage>
</organism>
<dbReference type="Proteomes" id="UP000256977">
    <property type="component" value="Unassembled WGS sequence"/>
</dbReference>
<comment type="similarity">
    <text evidence="7">Belongs to the binding-protein-dependent transport system permease family.</text>
</comment>
<feature type="transmembrane region" description="Helical" evidence="7">
    <location>
        <begin position="210"/>
        <end position="231"/>
    </location>
</feature>
<evidence type="ECO:0000256" key="3">
    <source>
        <dbReference type="ARBA" id="ARBA00022475"/>
    </source>
</evidence>
<keyword evidence="4 7" id="KW-0812">Transmembrane</keyword>
<feature type="transmembrane region" description="Helical" evidence="7">
    <location>
        <begin position="139"/>
        <end position="161"/>
    </location>
</feature>
<evidence type="ECO:0000313" key="10">
    <source>
        <dbReference type="Proteomes" id="UP000256977"/>
    </source>
</evidence>
<comment type="subcellular location">
    <subcellularLocation>
        <location evidence="1 7">Cell membrane</location>
        <topology evidence="1 7">Multi-pass membrane protein</topology>
    </subcellularLocation>
</comment>
<dbReference type="RefSeq" id="WP_116061528.1">
    <property type="nucleotide sequence ID" value="NZ_QRDZ01000011.1"/>
</dbReference>
<proteinExistence type="inferred from homology"/>
<dbReference type="PANTHER" id="PTHR43227">
    <property type="entry name" value="BLL4140 PROTEIN"/>
    <property type="match status" value="1"/>
</dbReference>
<dbReference type="InterPro" id="IPR000515">
    <property type="entry name" value="MetI-like"/>
</dbReference>